<keyword evidence="6" id="KW-1185">Reference proteome</keyword>
<proteinExistence type="predicted"/>
<dbReference type="InterPro" id="IPR037171">
    <property type="entry name" value="NagB/RpiA_transferase-like"/>
</dbReference>
<evidence type="ECO:0000256" key="2">
    <source>
        <dbReference type="ARBA" id="ARBA00023125"/>
    </source>
</evidence>
<evidence type="ECO:0000313" key="6">
    <source>
        <dbReference type="Proteomes" id="UP001164803"/>
    </source>
</evidence>
<reference evidence="5" key="1">
    <citation type="submission" date="2022-08" db="EMBL/GenBank/DDBJ databases">
        <title>Alicyclobacillus dauci DSM2870, complete genome.</title>
        <authorList>
            <person name="Wang Q."/>
            <person name="Cai R."/>
            <person name="Wang Z."/>
        </authorList>
    </citation>
    <scope>NUCLEOTIDE SEQUENCE</scope>
    <source>
        <strain evidence="5">DSM 28700</strain>
    </source>
</reference>
<dbReference type="Gene3D" id="1.10.10.10">
    <property type="entry name" value="Winged helix-like DNA-binding domain superfamily/Winged helix DNA-binding domain"/>
    <property type="match status" value="1"/>
</dbReference>
<evidence type="ECO:0000256" key="1">
    <source>
        <dbReference type="ARBA" id="ARBA00023015"/>
    </source>
</evidence>
<dbReference type="InterPro" id="IPR036388">
    <property type="entry name" value="WH-like_DNA-bd_sf"/>
</dbReference>
<dbReference type="GO" id="GO:0003677">
    <property type="term" value="F:DNA binding"/>
    <property type="evidence" value="ECO:0007669"/>
    <property type="project" value="UniProtKB-KW"/>
</dbReference>
<protein>
    <submittedName>
        <fullName evidence="5">DeoR/GlpR family DNA-binding transcription regulator</fullName>
    </submittedName>
</protein>
<accession>A0ABY6Z580</accession>
<dbReference type="Pfam" id="PF00455">
    <property type="entry name" value="DeoRC"/>
    <property type="match status" value="1"/>
</dbReference>
<organism evidence="5 6">
    <name type="scientific">Alicyclobacillus dauci</name>
    <dbReference type="NCBI Taxonomy" id="1475485"/>
    <lineage>
        <taxon>Bacteria</taxon>
        <taxon>Bacillati</taxon>
        <taxon>Bacillota</taxon>
        <taxon>Bacilli</taxon>
        <taxon>Bacillales</taxon>
        <taxon>Alicyclobacillaceae</taxon>
        <taxon>Alicyclobacillus</taxon>
    </lineage>
</organism>
<dbReference type="InterPro" id="IPR014036">
    <property type="entry name" value="DeoR-like_C"/>
</dbReference>
<keyword evidence="3" id="KW-0804">Transcription</keyword>
<name>A0ABY6Z580_9BACL</name>
<evidence type="ECO:0000256" key="3">
    <source>
        <dbReference type="ARBA" id="ARBA00023163"/>
    </source>
</evidence>
<dbReference type="Gene3D" id="3.40.50.1360">
    <property type="match status" value="1"/>
</dbReference>
<dbReference type="InterPro" id="IPR001034">
    <property type="entry name" value="DeoR_HTH"/>
</dbReference>
<gene>
    <name evidence="5" type="ORF">NZD86_05610</name>
</gene>
<dbReference type="Proteomes" id="UP001164803">
    <property type="component" value="Chromosome"/>
</dbReference>
<keyword evidence="2 5" id="KW-0238">DNA-binding</keyword>
<dbReference type="EMBL" id="CP104064">
    <property type="protein sequence ID" value="WAH37967.1"/>
    <property type="molecule type" value="Genomic_DNA"/>
</dbReference>
<dbReference type="InterPro" id="IPR050313">
    <property type="entry name" value="Carb_Metab_HTH_regulators"/>
</dbReference>
<dbReference type="SUPFAM" id="SSF46785">
    <property type="entry name" value="Winged helix' DNA-binding domain"/>
    <property type="match status" value="1"/>
</dbReference>
<dbReference type="InterPro" id="IPR018356">
    <property type="entry name" value="Tscrpt_reg_HTH_DeoR_CS"/>
</dbReference>
<sequence>MRDGEFCMLSIQRQQEIIDLIREKHSVTVSELVDRFSVSDMTIRRDLDSLEKRGILRKIYGGAVLADYVMGGPQEIAMDVRKIEETDAKLRIAQHASAFIEDDDVIIIDAGTTTLPLIKFLQPSPHLTVITNSIPIAYELTGSSVNLLLVGGDVRVTTHSTVGPKAKEFLSDLHARKFFMAASGLSLEKGLMNFNLYEAEIKRRMMNISDEVILIADSTKFNSPSYHTFAQWADIDVLITDSRISKDIADQIRELGVRVEIV</sequence>
<dbReference type="PANTHER" id="PTHR30363:SF44">
    <property type="entry name" value="AGA OPERON TRANSCRIPTIONAL REPRESSOR-RELATED"/>
    <property type="match status" value="1"/>
</dbReference>
<evidence type="ECO:0000259" key="4">
    <source>
        <dbReference type="PROSITE" id="PS51000"/>
    </source>
</evidence>
<keyword evidence="1" id="KW-0805">Transcription regulation</keyword>
<dbReference type="PRINTS" id="PR00037">
    <property type="entry name" value="HTHLACR"/>
</dbReference>
<feature type="domain" description="HTH deoR-type" evidence="4">
    <location>
        <begin position="10"/>
        <end position="65"/>
    </location>
</feature>
<dbReference type="SUPFAM" id="SSF100950">
    <property type="entry name" value="NagB/RpiA/CoA transferase-like"/>
    <property type="match status" value="1"/>
</dbReference>
<dbReference type="RefSeq" id="WP_268045504.1">
    <property type="nucleotide sequence ID" value="NZ_CP104064.1"/>
</dbReference>
<dbReference type="PROSITE" id="PS51000">
    <property type="entry name" value="HTH_DEOR_2"/>
    <property type="match status" value="1"/>
</dbReference>
<dbReference type="SMART" id="SM00420">
    <property type="entry name" value="HTH_DEOR"/>
    <property type="match status" value="1"/>
</dbReference>
<dbReference type="PANTHER" id="PTHR30363">
    <property type="entry name" value="HTH-TYPE TRANSCRIPTIONAL REGULATOR SRLR-RELATED"/>
    <property type="match status" value="1"/>
</dbReference>
<dbReference type="InterPro" id="IPR036390">
    <property type="entry name" value="WH_DNA-bd_sf"/>
</dbReference>
<dbReference type="Pfam" id="PF08220">
    <property type="entry name" value="HTH_DeoR"/>
    <property type="match status" value="1"/>
</dbReference>
<dbReference type="SMART" id="SM01134">
    <property type="entry name" value="DeoRC"/>
    <property type="match status" value="1"/>
</dbReference>
<dbReference type="PROSITE" id="PS00894">
    <property type="entry name" value="HTH_DEOR_1"/>
    <property type="match status" value="1"/>
</dbReference>
<evidence type="ECO:0000313" key="5">
    <source>
        <dbReference type="EMBL" id="WAH37967.1"/>
    </source>
</evidence>